<dbReference type="EMBL" id="CM056744">
    <property type="protein sequence ID" value="KAJ8665325.1"/>
    <property type="molecule type" value="Genomic_DNA"/>
</dbReference>
<evidence type="ECO:0000313" key="2">
    <source>
        <dbReference type="Proteomes" id="UP001239111"/>
    </source>
</evidence>
<proteinExistence type="predicted"/>
<dbReference type="Proteomes" id="UP001239111">
    <property type="component" value="Chromosome 4"/>
</dbReference>
<accession>A0ACC2N6S5</accession>
<name>A0ACC2N6S5_9HYME</name>
<sequence length="158" mass="18454">MDSSDREMLAQLADTVAWSCESDYSEDDLSTEEICGSTEHTQMRRSPSIVSRTWQIPIMTEIVKTDHRLENRSSKLRLSARGCPTLNYFDGAQLEQNNCTKEKIQLLNFQQDRTDQSTHEFMWQNGIYHHLYNVQKIHDPTCAKKVEIDDRVKQSERN</sequence>
<reference evidence="1" key="1">
    <citation type="submission" date="2023-04" db="EMBL/GenBank/DDBJ databases">
        <title>A chromosome-level genome assembly of the parasitoid wasp Eretmocerus hayati.</title>
        <authorList>
            <person name="Zhong Y."/>
            <person name="Liu S."/>
            <person name="Liu Y."/>
        </authorList>
    </citation>
    <scope>NUCLEOTIDE SEQUENCE</scope>
    <source>
        <strain evidence="1">ZJU_SS_LIU_2023</strain>
    </source>
</reference>
<organism evidence="1 2">
    <name type="scientific">Eretmocerus hayati</name>
    <dbReference type="NCBI Taxonomy" id="131215"/>
    <lineage>
        <taxon>Eukaryota</taxon>
        <taxon>Metazoa</taxon>
        <taxon>Ecdysozoa</taxon>
        <taxon>Arthropoda</taxon>
        <taxon>Hexapoda</taxon>
        <taxon>Insecta</taxon>
        <taxon>Pterygota</taxon>
        <taxon>Neoptera</taxon>
        <taxon>Endopterygota</taxon>
        <taxon>Hymenoptera</taxon>
        <taxon>Apocrita</taxon>
        <taxon>Proctotrupomorpha</taxon>
        <taxon>Chalcidoidea</taxon>
        <taxon>Aphelinidae</taxon>
        <taxon>Aphelininae</taxon>
        <taxon>Eretmocerus</taxon>
    </lineage>
</organism>
<gene>
    <name evidence="1" type="ORF">QAD02_006987</name>
</gene>
<protein>
    <submittedName>
        <fullName evidence="1">Uncharacterized protein</fullName>
    </submittedName>
</protein>
<evidence type="ECO:0000313" key="1">
    <source>
        <dbReference type="EMBL" id="KAJ8665325.1"/>
    </source>
</evidence>
<comment type="caution">
    <text evidence="1">The sequence shown here is derived from an EMBL/GenBank/DDBJ whole genome shotgun (WGS) entry which is preliminary data.</text>
</comment>
<keyword evidence="2" id="KW-1185">Reference proteome</keyword>